<reference evidence="2 3" key="1">
    <citation type="submission" date="2019-03" db="EMBL/GenBank/DDBJ databases">
        <title>Genomic Encyclopedia of Type Strains, Phase IV (KMG-IV): sequencing the most valuable type-strain genomes for metagenomic binning, comparative biology and taxonomic classification.</title>
        <authorList>
            <person name="Goeker M."/>
        </authorList>
    </citation>
    <scope>NUCLEOTIDE SEQUENCE [LARGE SCALE GENOMIC DNA]</scope>
    <source>
        <strain evidence="2 3">DSM 101</strain>
    </source>
</reference>
<dbReference type="InterPro" id="IPR006483">
    <property type="entry name" value="CRISPR-assoc_Cas3_HD"/>
</dbReference>
<sequence length="245" mass="26439">MATVYAHSLPGRPLDNWRHSPTTRRLSARWRGNSRSLWDGRKSCTSPEACMTSARCRRSFRGTSPGSASRAATTSAGARLALDHYGKGPGRALGTILAAIIAAHHAGLADGCDLNRRMDSAHRLVPAEWQHHAGPLPEAAELRPRVPPPAGGPKGFALSFLLRMLFSCLIDADFIATERFYAAATGETIERGNHTDLAVLRARLCAIPACPQRCRQQRGPRRDATDGPSLKLLNPARAKGLRAVA</sequence>
<proteinExistence type="predicted"/>
<evidence type="ECO:0000259" key="1">
    <source>
        <dbReference type="PROSITE" id="PS51643"/>
    </source>
</evidence>
<evidence type="ECO:0000313" key="2">
    <source>
        <dbReference type="EMBL" id="TCK23528.1"/>
    </source>
</evidence>
<comment type="caution">
    <text evidence="2">The sequence shown here is derived from an EMBL/GenBank/DDBJ whole genome shotgun (WGS) entry which is preliminary data.</text>
</comment>
<keyword evidence="3" id="KW-1185">Reference proteome</keyword>
<name>A0A4R1HNA4_ANCAQ</name>
<dbReference type="Proteomes" id="UP000295030">
    <property type="component" value="Unassembled WGS sequence"/>
</dbReference>
<gene>
    <name evidence="2" type="ORF">EV667_3366</name>
</gene>
<dbReference type="PROSITE" id="PS51643">
    <property type="entry name" value="HD_CAS3"/>
    <property type="match status" value="1"/>
</dbReference>
<evidence type="ECO:0000313" key="3">
    <source>
        <dbReference type="Proteomes" id="UP000295030"/>
    </source>
</evidence>
<accession>A0A4R1HNA4</accession>
<feature type="domain" description="HD Cas3-type" evidence="1">
    <location>
        <begin position="1"/>
        <end position="175"/>
    </location>
</feature>
<organism evidence="2 3">
    <name type="scientific">Ancylobacter aquaticus</name>
    <dbReference type="NCBI Taxonomy" id="100"/>
    <lineage>
        <taxon>Bacteria</taxon>
        <taxon>Pseudomonadati</taxon>
        <taxon>Pseudomonadota</taxon>
        <taxon>Alphaproteobacteria</taxon>
        <taxon>Hyphomicrobiales</taxon>
        <taxon>Xanthobacteraceae</taxon>
        <taxon>Ancylobacter</taxon>
    </lineage>
</organism>
<protein>
    <recommendedName>
        <fullName evidence="1">HD Cas3-type domain-containing protein</fullName>
    </recommendedName>
</protein>
<dbReference type="EMBL" id="SMFY01000003">
    <property type="protein sequence ID" value="TCK23528.1"/>
    <property type="molecule type" value="Genomic_DNA"/>
</dbReference>
<dbReference type="AlphaFoldDB" id="A0A4R1HNA4"/>